<name>A0A7X5U0K0_9MYCO</name>
<feature type="domain" description="SnoaL-like" evidence="1">
    <location>
        <begin position="2"/>
        <end position="122"/>
    </location>
</feature>
<accession>A0A7X5U0K0</accession>
<dbReference type="RefSeq" id="WP_167159671.1">
    <property type="nucleotide sequence ID" value="NZ_JAANOW010000001.1"/>
</dbReference>
<evidence type="ECO:0000313" key="3">
    <source>
        <dbReference type="Proteomes" id="UP000547444"/>
    </source>
</evidence>
<comment type="caution">
    <text evidence="2">The sequence shown here is derived from an EMBL/GenBank/DDBJ whole genome shotgun (WGS) entry which is preliminary data.</text>
</comment>
<dbReference type="EMBL" id="JAANOW010000001">
    <property type="protein sequence ID" value="NIH96172.1"/>
    <property type="molecule type" value="Genomic_DNA"/>
</dbReference>
<dbReference type="CDD" id="cd00531">
    <property type="entry name" value="NTF2_like"/>
    <property type="match status" value="1"/>
</dbReference>
<proteinExistence type="predicted"/>
<gene>
    <name evidence="2" type="ORF">FHU31_003128</name>
</gene>
<keyword evidence="3" id="KW-1185">Reference proteome</keyword>
<sequence>MTDHAQITEVLIRYATGIDRRDWPLFRTVFTADCALDYGEIGAWNGVDAVTEFMVLAHAGAGHTMHRLSNMAITVTGDTAIARTYLDALILAADNASGVSAIGFYDDELVRTGDGWRIARRRFTSVRIAVIGS</sequence>
<dbReference type="Gene3D" id="3.10.450.50">
    <property type="match status" value="1"/>
</dbReference>
<dbReference type="Proteomes" id="UP000547444">
    <property type="component" value="Unassembled WGS sequence"/>
</dbReference>
<dbReference type="Pfam" id="PF13577">
    <property type="entry name" value="SnoaL_4"/>
    <property type="match status" value="1"/>
</dbReference>
<evidence type="ECO:0000259" key="1">
    <source>
        <dbReference type="Pfam" id="PF13577"/>
    </source>
</evidence>
<dbReference type="GO" id="GO:0051213">
    <property type="term" value="F:dioxygenase activity"/>
    <property type="evidence" value="ECO:0007669"/>
    <property type="project" value="UniProtKB-KW"/>
</dbReference>
<keyword evidence="2" id="KW-0223">Dioxygenase</keyword>
<evidence type="ECO:0000313" key="2">
    <source>
        <dbReference type="EMBL" id="NIH96172.1"/>
    </source>
</evidence>
<dbReference type="InterPro" id="IPR037401">
    <property type="entry name" value="SnoaL-like"/>
</dbReference>
<dbReference type="SUPFAM" id="SSF54427">
    <property type="entry name" value="NTF2-like"/>
    <property type="match status" value="1"/>
</dbReference>
<dbReference type="InterPro" id="IPR032710">
    <property type="entry name" value="NTF2-like_dom_sf"/>
</dbReference>
<organism evidence="2 3">
    <name type="scientific">Mycolicibacterium fluoranthenivorans</name>
    <dbReference type="NCBI Taxonomy" id="258505"/>
    <lineage>
        <taxon>Bacteria</taxon>
        <taxon>Bacillati</taxon>
        <taxon>Actinomycetota</taxon>
        <taxon>Actinomycetes</taxon>
        <taxon>Mycobacteriales</taxon>
        <taxon>Mycobacteriaceae</taxon>
        <taxon>Mycolicibacterium</taxon>
    </lineage>
</organism>
<protein>
    <submittedName>
        <fullName evidence="2">3-phenylpropionate/cinnamic acid dioxygenase small subunit</fullName>
    </submittedName>
</protein>
<dbReference type="AlphaFoldDB" id="A0A7X5U0K0"/>
<keyword evidence="2" id="KW-0560">Oxidoreductase</keyword>
<reference evidence="2 3" key="1">
    <citation type="submission" date="2020-03" db="EMBL/GenBank/DDBJ databases">
        <title>Sequencing the genomes of 1000 actinobacteria strains.</title>
        <authorList>
            <person name="Klenk H.-P."/>
        </authorList>
    </citation>
    <scope>NUCLEOTIDE SEQUENCE [LARGE SCALE GENOMIC DNA]</scope>
    <source>
        <strain evidence="2 3">DSM 44556</strain>
    </source>
</reference>